<protein>
    <submittedName>
        <fullName evidence="3">Uncharacterized protein</fullName>
    </submittedName>
</protein>
<dbReference type="AlphaFoldDB" id="J7RCD8"/>
<dbReference type="RefSeq" id="XP_022466770.1">
    <property type="nucleotide sequence ID" value="XM_022610478.1"/>
</dbReference>
<evidence type="ECO:0000256" key="1">
    <source>
        <dbReference type="SAM" id="Phobius"/>
    </source>
</evidence>
<accession>J7RCD8</accession>
<keyword evidence="1" id="KW-0472">Membrane</keyword>
<organism evidence="3 4">
    <name type="scientific">Huiozyma naganishii (strain ATCC MYA-139 / BCRC 22969 / CBS 8797 / KCTC 17520 / NBRC 10181 / NCYC 3082 / Yp74L-3)</name>
    <name type="common">Yeast</name>
    <name type="synonym">Kazachstania naganishii</name>
    <dbReference type="NCBI Taxonomy" id="1071383"/>
    <lineage>
        <taxon>Eukaryota</taxon>
        <taxon>Fungi</taxon>
        <taxon>Dikarya</taxon>
        <taxon>Ascomycota</taxon>
        <taxon>Saccharomycotina</taxon>
        <taxon>Saccharomycetes</taxon>
        <taxon>Saccharomycetales</taxon>
        <taxon>Saccharomycetaceae</taxon>
        <taxon>Huiozyma</taxon>
    </lineage>
</organism>
<keyword evidence="1" id="KW-1133">Transmembrane helix</keyword>
<dbReference type="Proteomes" id="UP000006310">
    <property type="component" value="Chromosome 11"/>
</dbReference>
<reference evidence="3 4" key="1">
    <citation type="journal article" date="2011" name="Proc. Natl. Acad. Sci. U.S.A.">
        <title>Evolutionary erosion of yeast sex chromosomes by mating-type switching accidents.</title>
        <authorList>
            <person name="Gordon J.L."/>
            <person name="Armisen D."/>
            <person name="Proux-Wera E."/>
            <person name="Oheigeartaigh S.S."/>
            <person name="Byrne K.P."/>
            <person name="Wolfe K.H."/>
        </authorList>
    </citation>
    <scope>NUCLEOTIDE SEQUENCE [LARGE SCALE GENOMIC DNA]</scope>
    <source>
        <strain evidence="4">ATCC MYA-139 / BCRC 22969 / CBS 8797 / CCRC 22969 / KCTC 17520 / NBRC 10181 / NCYC 3082</strain>
    </source>
</reference>
<keyword evidence="2" id="KW-0732">Signal</keyword>
<evidence type="ECO:0000313" key="3">
    <source>
        <dbReference type="EMBL" id="CCK72525.1"/>
    </source>
</evidence>
<dbReference type="EMBL" id="HE978324">
    <property type="protein sequence ID" value="CCK72525.1"/>
    <property type="molecule type" value="Genomic_DNA"/>
</dbReference>
<name>J7RCD8_HUIN7</name>
<gene>
    <name evidence="3" type="primary">KNAG0K01635</name>
    <name evidence="3" type="ordered locus">KNAG_0K01635</name>
</gene>
<dbReference type="KEGG" id="kng:KNAG_0K01635"/>
<proteinExistence type="predicted"/>
<reference evidence="4" key="2">
    <citation type="submission" date="2012-08" db="EMBL/GenBank/DDBJ databases">
        <title>Genome sequence of Kazachstania naganishii.</title>
        <authorList>
            <person name="Gordon J.L."/>
            <person name="Armisen D."/>
            <person name="Proux-Wera E."/>
            <person name="OhEigeartaigh S.S."/>
            <person name="Byrne K.P."/>
            <person name="Wolfe K.H."/>
        </authorList>
    </citation>
    <scope>NUCLEOTIDE SEQUENCE [LARGE SCALE GENOMIC DNA]</scope>
    <source>
        <strain evidence="4">ATCC MYA-139 / BCRC 22969 / CBS 8797 / CCRC 22969 / KCTC 17520 / NBRC 10181 / NCYC 3082</strain>
    </source>
</reference>
<sequence length="223" mass="25125">MRFTNIIQGLLVLSGLQAVQGKWYRLKQHMRDSYQEAVSNMLDKLAPYSTGEFRDEVANITAQSSEVLKTYGDFVFPLPLVEGILANKMKILETHPENVTTILNNIQDGLQFAIETTPDFYLEKVKDYIKGKSKLHELLPLDYFESGALEEIGSPMEFLTLARTPRHPRLESFLRGLIAVMALLGGAMALCGSLGKYQCKMILMVAALTILVWSLHLRREFGV</sequence>
<dbReference type="HOGENOM" id="CLU_1240307_0_0_1"/>
<feature type="transmembrane region" description="Helical" evidence="1">
    <location>
        <begin position="173"/>
        <end position="194"/>
    </location>
</feature>
<keyword evidence="4" id="KW-1185">Reference proteome</keyword>
<evidence type="ECO:0000313" key="4">
    <source>
        <dbReference type="Proteomes" id="UP000006310"/>
    </source>
</evidence>
<evidence type="ECO:0000256" key="2">
    <source>
        <dbReference type="SAM" id="SignalP"/>
    </source>
</evidence>
<feature type="chain" id="PRO_5003795943" evidence="2">
    <location>
        <begin position="22"/>
        <end position="223"/>
    </location>
</feature>
<feature type="signal peptide" evidence="2">
    <location>
        <begin position="1"/>
        <end position="21"/>
    </location>
</feature>
<keyword evidence="1" id="KW-0812">Transmembrane</keyword>
<dbReference type="GeneID" id="34528292"/>